<proteinExistence type="predicted"/>
<reference evidence="1 2" key="1">
    <citation type="submission" date="2020-04" db="EMBL/GenBank/DDBJ databases">
        <title>Plant Genome Project.</title>
        <authorList>
            <person name="Zhang R.-G."/>
        </authorList>
    </citation>
    <scope>NUCLEOTIDE SEQUENCE [LARGE SCALE GENOMIC DNA]</scope>
    <source>
        <strain evidence="1">YNK0</strain>
        <tissue evidence="1">Leaf</tissue>
    </source>
</reference>
<accession>A0A834Z5V3</accession>
<dbReference type="AlphaFoldDB" id="A0A834Z5V3"/>
<dbReference type="Proteomes" id="UP000655225">
    <property type="component" value="Unassembled WGS sequence"/>
</dbReference>
<comment type="caution">
    <text evidence="1">The sequence shown here is derived from an EMBL/GenBank/DDBJ whole genome shotgun (WGS) entry which is preliminary data.</text>
</comment>
<organism evidence="1 2">
    <name type="scientific">Tetracentron sinense</name>
    <name type="common">Spur-leaf</name>
    <dbReference type="NCBI Taxonomy" id="13715"/>
    <lineage>
        <taxon>Eukaryota</taxon>
        <taxon>Viridiplantae</taxon>
        <taxon>Streptophyta</taxon>
        <taxon>Embryophyta</taxon>
        <taxon>Tracheophyta</taxon>
        <taxon>Spermatophyta</taxon>
        <taxon>Magnoliopsida</taxon>
        <taxon>Trochodendrales</taxon>
        <taxon>Trochodendraceae</taxon>
        <taxon>Tetracentron</taxon>
    </lineage>
</organism>
<evidence type="ECO:0000313" key="2">
    <source>
        <dbReference type="Proteomes" id="UP000655225"/>
    </source>
</evidence>
<dbReference type="OrthoDB" id="1913277at2759"/>
<sequence>MAPRASSSEGWKGRIIRPTICAGMREFVRAIRGSEHDDLVNSAIGGFGAGALLCSLPGRNIGALRSFRSSIGLAVIGTSVDYFALRLRPPQKSYSDFFIQVLDEEALAAKQAREEQFYAKRATGAFFSFASVTQYVNRIIVTGNYISQFLLVS</sequence>
<protein>
    <submittedName>
        <fullName evidence="1">Uncharacterized protein</fullName>
    </submittedName>
</protein>
<name>A0A834Z5V3_TETSI</name>
<keyword evidence="2" id="KW-1185">Reference proteome</keyword>
<dbReference type="EMBL" id="JABCRI010000008">
    <property type="protein sequence ID" value="KAF8402129.1"/>
    <property type="molecule type" value="Genomic_DNA"/>
</dbReference>
<evidence type="ECO:0000313" key="1">
    <source>
        <dbReference type="EMBL" id="KAF8402129.1"/>
    </source>
</evidence>
<gene>
    <name evidence="1" type="ORF">HHK36_013081</name>
</gene>